<comment type="caution">
    <text evidence="1">The sequence shown here is derived from an EMBL/GenBank/DDBJ whole genome shotgun (WGS) entry which is preliminary data.</text>
</comment>
<dbReference type="EMBL" id="LMVM01000012">
    <property type="protein sequence ID" value="PAV05040.1"/>
    <property type="molecule type" value="Genomic_DNA"/>
</dbReference>
<name>A0A2A2H6Y1_METBR</name>
<organism evidence="1 2">
    <name type="scientific">Methanobacterium bryantii</name>
    <dbReference type="NCBI Taxonomy" id="2161"/>
    <lineage>
        <taxon>Archaea</taxon>
        <taxon>Methanobacteriati</taxon>
        <taxon>Methanobacteriota</taxon>
        <taxon>Methanomada group</taxon>
        <taxon>Methanobacteria</taxon>
        <taxon>Methanobacteriales</taxon>
        <taxon>Methanobacteriaceae</taxon>
        <taxon>Methanobacterium</taxon>
    </lineage>
</organism>
<protein>
    <submittedName>
        <fullName evidence="1">Uncharacterized protein</fullName>
    </submittedName>
</protein>
<evidence type="ECO:0000313" key="1">
    <source>
        <dbReference type="EMBL" id="PAV05040.1"/>
    </source>
</evidence>
<evidence type="ECO:0000313" key="2">
    <source>
        <dbReference type="Proteomes" id="UP000217784"/>
    </source>
</evidence>
<reference evidence="1 2" key="1">
    <citation type="journal article" date="2017" name="BMC Genomics">
        <title>Genomic analysis of methanogenic archaea reveals a shift towards energy conservation.</title>
        <authorList>
            <person name="Gilmore S.P."/>
            <person name="Henske J.K."/>
            <person name="Sexton J.A."/>
            <person name="Solomon K.V."/>
            <person name="Seppala S."/>
            <person name="Yoo J.I."/>
            <person name="Huyett L.M."/>
            <person name="Pressman A."/>
            <person name="Cogan J.Z."/>
            <person name="Kivenson V."/>
            <person name="Peng X."/>
            <person name="Tan Y."/>
            <person name="Valentine D.L."/>
            <person name="O'Malley M.A."/>
        </authorList>
    </citation>
    <scope>NUCLEOTIDE SEQUENCE [LARGE SCALE GENOMIC DNA]</scope>
    <source>
        <strain evidence="1 2">M.o.H.</strain>
    </source>
</reference>
<proteinExistence type="predicted"/>
<sequence>MTLITLLTATPIDLFVGSTLFTVGEFKSLVKLELVVFTVVLSADTQLKLSDITLKTIATAKSNFLLIIPPPNPKTTPTLFNNLNRYFIKF</sequence>
<keyword evidence="2" id="KW-1185">Reference proteome</keyword>
<gene>
    <name evidence="1" type="ORF">ASJ80_12115</name>
</gene>
<dbReference type="Proteomes" id="UP000217784">
    <property type="component" value="Unassembled WGS sequence"/>
</dbReference>
<accession>A0A2A2H6Y1</accession>
<dbReference type="AlphaFoldDB" id="A0A2A2H6Y1"/>